<feature type="region of interest" description="Disordered" evidence="16">
    <location>
        <begin position="340"/>
        <end position="360"/>
    </location>
</feature>
<feature type="domain" description="W2" evidence="17">
    <location>
        <begin position="1171"/>
        <end position="1330"/>
    </location>
</feature>
<keyword evidence="13" id="KW-0342">GTP-binding</keyword>
<dbReference type="InterPro" id="IPR042532">
    <property type="entry name" value="EXOC3/Sec6_C"/>
</dbReference>
<evidence type="ECO:0000256" key="3">
    <source>
        <dbReference type="ARBA" id="ARBA00010397"/>
    </source>
</evidence>
<sequence length="1372" mass="156565">MLLADALHVLPALKTTSDQQNTQLASSTKPANDPTAYPWCVIVNDIHLYAVKQYVAQIMIQRTSYKGANRRQAATKIRLESKELNRVFEEMGTTATWLNSAVTDIGEIIEAKGREEINKKIKQLYDDYPDVSQNHISAILYFRGLRCKKRQSAIQYFQELKRQQQGKHLTRDHQLFHGITTSNNAQCFFVSTGVTGRRVTPHGAVDGSGSQDLGSGVLHVRALAVRGIPKSWSGGSGTEARDRGASRSVVERRSAAVQTFEECLEQRRLSQASRLLIELEQTCYHDDGEETQKKREEINQQYELLMNIICETARDAITCSSENLVLLQSAVNAIEQEEKQDQRYLEESKRNPKIQGARPREWRKKHDKILKETVESRMDDIEDTSSCEKFSSSVKKNIFKMGKRVKEDLISVVKNIKDCYPEEYDICNFYAQLYHTAFSSQIQKLVDFELDPEDCSYLLCWLNDYYPNDVLKHKDLEGHINSNLLGSLVQETKLYHLESTFLTNRQGDLKKWLSNALEICQSPWLSGEYPKEINGVYNSDLAIDVIQCMETTAQTARQISEDILKKVMLIILEELEVFLVRYQTFMKDFINGKEKRENRTAVVLANMPCYKAFSSFFNLLHHLINISFVATEIKYSGATVQLKKLSALLQSTEKLNELRAELEYVSVHCQPIMNTLNSFQAQSFMAVDVYNKVSDLLSCLKSSGFPIATSSYEDAKHNVAAKLEEYFVGTKQPAIDLFRSVRIFDTLQLPLLSKNFADHAPSVPTMMAAADEWQAYLDIAPREVIPADITAFWRALEDRLPRLAALAKVYIALPISSVDVERSYSKYRSVLSPLRYSLSQENLRAYSADLVNRLHFSVIAEYSRRIMKKKIKLRNQITQEQVAEQICAESEQIHQLFTDYGSTENWLQPILPKVAEVLRLQEASSIQLEIATMVRDYPDIREHHVSALLEIKPNLSPEEVKNIKKVLQVEGKGNGIKTVIVNMVDVAKALNRPPTYPTKYFGCELGAQTQFDAKNDRYIVNGSHEANKLQDMLDGFIRKFVLCPECENPETDLHVNPKKQTIGNSCKACGYRGMLDTRHKLCTFILKNPPENDNGSAKKEKEKKNRKGKEKENGSGSGEAANHNEIDAPDAIDGDDEDDDWGEETTEEAQRRRMDEISDHAKNLTLSEDLEKPLEERVNMFYNFVKQKKEEGVIDGADKEILAEAERLDVKAMGPLILSELLFDENIRDQIKKYKRHFLRFCHNNKKAQKYLLGGFECLVKLHQDQLLSRVAIILKAMYDADLLEEDVILAWAEKVSKKYVSKELAKEIHAKAAPFVKWLKEAEEESEASEDEEEEDDENLEVVYSSSVKELKVETVKPEHKEEDDIDIDAI</sequence>
<dbReference type="GO" id="GO:0000145">
    <property type="term" value="C:exocyst"/>
    <property type="evidence" value="ECO:0007669"/>
    <property type="project" value="InterPro"/>
</dbReference>
<feature type="non-terminal residue" evidence="18">
    <location>
        <position position="1372"/>
    </location>
</feature>
<dbReference type="PROSITE" id="PS51363">
    <property type="entry name" value="W2"/>
    <property type="match status" value="1"/>
</dbReference>
<dbReference type="PANTHER" id="PTHR21292:SF4">
    <property type="entry name" value="TUMOR NECROSIS FACTOR ALPHA-INDUCED PROTEIN 2"/>
    <property type="match status" value="1"/>
</dbReference>
<feature type="compositionally biased region" description="Basic and acidic residues" evidence="16">
    <location>
        <begin position="1096"/>
        <end position="1113"/>
    </location>
</feature>
<evidence type="ECO:0000256" key="7">
    <source>
        <dbReference type="ARBA" id="ARBA00022499"/>
    </source>
</evidence>
<evidence type="ECO:0000256" key="15">
    <source>
        <dbReference type="ARBA" id="ARBA00065967"/>
    </source>
</evidence>
<dbReference type="InterPro" id="IPR016189">
    <property type="entry name" value="Transl_init_fac_IF2/IF5_N"/>
</dbReference>
<keyword evidence="11" id="KW-0832">Ubl conjugation</keyword>
<feature type="compositionally biased region" description="Acidic residues" evidence="16">
    <location>
        <begin position="1127"/>
        <end position="1147"/>
    </location>
</feature>
<dbReference type="FunFam" id="3.30.30.170:FF:000002">
    <property type="entry name" value="Eukaryotic translation initiation factor 5"/>
    <property type="match status" value="1"/>
</dbReference>
<feature type="compositionally biased region" description="Basic and acidic residues" evidence="16">
    <location>
        <begin position="1148"/>
        <end position="1158"/>
    </location>
</feature>
<dbReference type="GO" id="GO:0000149">
    <property type="term" value="F:SNARE binding"/>
    <property type="evidence" value="ECO:0007669"/>
    <property type="project" value="TreeGrafter"/>
</dbReference>
<dbReference type="GO" id="GO:0006887">
    <property type="term" value="P:exocytosis"/>
    <property type="evidence" value="ECO:0007669"/>
    <property type="project" value="InterPro"/>
</dbReference>
<keyword evidence="12" id="KW-0648">Protein biosynthesis</keyword>
<evidence type="ECO:0000256" key="13">
    <source>
        <dbReference type="ARBA" id="ARBA00023134"/>
    </source>
</evidence>
<evidence type="ECO:0000256" key="8">
    <source>
        <dbReference type="ARBA" id="ARBA00022540"/>
    </source>
</evidence>
<dbReference type="Gene3D" id="1.10.357.70">
    <property type="entry name" value="Exocyst complex component Sec6, C-terminal domain"/>
    <property type="match status" value="1"/>
</dbReference>
<dbReference type="GO" id="GO:0005096">
    <property type="term" value="F:GTPase activator activity"/>
    <property type="evidence" value="ECO:0007669"/>
    <property type="project" value="UniProtKB-KW"/>
</dbReference>
<dbReference type="Proteomes" id="UP000886611">
    <property type="component" value="Unassembled WGS sequence"/>
</dbReference>
<dbReference type="Pfam" id="PF02020">
    <property type="entry name" value="W2"/>
    <property type="match status" value="1"/>
</dbReference>
<dbReference type="Pfam" id="PF06046">
    <property type="entry name" value="Sec6"/>
    <property type="match status" value="3"/>
</dbReference>
<dbReference type="PANTHER" id="PTHR21292">
    <property type="entry name" value="EXOCYST COMPLEX COMPONENT SEC6-RELATED"/>
    <property type="match status" value="1"/>
</dbReference>
<keyword evidence="7" id="KW-1017">Isopeptide bond</keyword>
<reference evidence="18 19" key="1">
    <citation type="journal article" date="2021" name="Cell">
        <title>Tracing the genetic footprints of vertebrate landing in non-teleost ray-finned fishes.</title>
        <authorList>
            <person name="Bi X."/>
            <person name="Wang K."/>
            <person name="Yang L."/>
            <person name="Pan H."/>
            <person name="Jiang H."/>
            <person name="Wei Q."/>
            <person name="Fang M."/>
            <person name="Yu H."/>
            <person name="Zhu C."/>
            <person name="Cai Y."/>
            <person name="He Y."/>
            <person name="Gan X."/>
            <person name="Zeng H."/>
            <person name="Yu D."/>
            <person name="Zhu Y."/>
            <person name="Jiang H."/>
            <person name="Qiu Q."/>
            <person name="Yang H."/>
            <person name="Zhang Y.E."/>
            <person name="Wang W."/>
            <person name="Zhu M."/>
            <person name="He S."/>
            <person name="Zhang G."/>
        </authorList>
    </citation>
    <scope>NUCLEOTIDE SEQUENCE [LARGE SCALE GENOMIC DNA]</scope>
    <source>
        <strain evidence="18">Bchr_013</strain>
    </source>
</reference>
<comment type="subunit">
    <text evidence="15">Component of the 43S pre-initiation complex (43S PIC), which is composed of the 40S ribosomal subunit, EIF1, eIF1A (EIF1AX), eIF3 complex, EIF5 and eIF2-GTP-initiator tRNA complex (eIF2 ternary complex). Interacts with eIF1A (EIF1AX) during scanning. Interacts through its C-terminal domain (CTD) with EIF1 or with eIF2-beta (EIF2S2) (mutually exclusive) through a common binding site. Interacts through its C-terminal domain (CTD) with the CTD of EIF5B. Interacts with FMR1 isoform 6; this interaction occurs in a RNA-dependent manner.</text>
</comment>
<comment type="similarity">
    <text evidence="2">Belongs to the SEC6 family.</text>
</comment>
<evidence type="ECO:0000256" key="6">
    <source>
        <dbReference type="ARBA" id="ARBA00022490"/>
    </source>
</evidence>
<dbReference type="GO" id="GO:0003743">
    <property type="term" value="F:translation initiation factor activity"/>
    <property type="evidence" value="ECO:0007669"/>
    <property type="project" value="UniProtKB-KW"/>
</dbReference>
<dbReference type="InterPro" id="IPR016024">
    <property type="entry name" value="ARM-type_fold"/>
</dbReference>
<evidence type="ECO:0000256" key="16">
    <source>
        <dbReference type="SAM" id="MobiDB-lite"/>
    </source>
</evidence>
<organism evidence="18 19">
    <name type="scientific">Polypterus senegalus</name>
    <name type="common">Senegal bichir</name>
    <dbReference type="NCBI Taxonomy" id="55291"/>
    <lineage>
        <taxon>Eukaryota</taxon>
        <taxon>Metazoa</taxon>
        <taxon>Chordata</taxon>
        <taxon>Craniata</taxon>
        <taxon>Vertebrata</taxon>
        <taxon>Euteleostomi</taxon>
        <taxon>Actinopterygii</taxon>
        <taxon>Polypteriformes</taxon>
        <taxon>Polypteridae</taxon>
        <taxon>Polypterus</taxon>
    </lineage>
</organism>
<dbReference type="SMART" id="SM00515">
    <property type="entry name" value="eIF5C"/>
    <property type="match status" value="1"/>
</dbReference>
<feature type="non-terminal residue" evidence="18">
    <location>
        <position position="1"/>
    </location>
</feature>
<evidence type="ECO:0000256" key="5">
    <source>
        <dbReference type="ARBA" id="ARBA00022468"/>
    </source>
</evidence>
<evidence type="ECO:0000313" key="19">
    <source>
        <dbReference type="Proteomes" id="UP000886611"/>
    </source>
</evidence>
<dbReference type="InterPro" id="IPR008906">
    <property type="entry name" value="HATC_C_dom"/>
</dbReference>
<dbReference type="SUPFAM" id="SSF100966">
    <property type="entry name" value="Translation initiation factor 2 beta, aIF2beta, N-terminal domain"/>
    <property type="match status" value="1"/>
</dbReference>
<dbReference type="InterPro" id="IPR012337">
    <property type="entry name" value="RNaseH-like_sf"/>
</dbReference>
<feature type="compositionally biased region" description="Acidic residues" evidence="16">
    <location>
        <begin position="1323"/>
        <end position="1341"/>
    </location>
</feature>
<dbReference type="GO" id="GO:0005525">
    <property type="term" value="F:GTP binding"/>
    <property type="evidence" value="ECO:0007669"/>
    <property type="project" value="UniProtKB-KW"/>
</dbReference>
<feature type="region of interest" description="Disordered" evidence="16">
    <location>
        <begin position="1086"/>
        <end position="1158"/>
    </location>
</feature>
<evidence type="ECO:0000259" key="17">
    <source>
        <dbReference type="PROSITE" id="PS51363"/>
    </source>
</evidence>
<keyword evidence="8" id="KW-0396">Initiation factor</keyword>
<dbReference type="InterPro" id="IPR003307">
    <property type="entry name" value="W2_domain"/>
</dbReference>
<comment type="subcellular location">
    <subcellularLocation>
        <location evidence="1">Cytoplasm</location>
    </subcellularLocation>
</comment>
<dbReference type="GO" id="GO:0051601">
    <property type="term" value="P:exocyst localization"/>
    <property type="evidence" value="ECO:0007669"/>
    <property type="project" value="TreeGrafter"/>
</dbReference>
<evidence type="ECO:0000256" key="1">
    <source>
        <dbReference type="ARBA" id="ARBA00004496"/>
    </source>
</evidence>
<dbReference type="SUPFAM" id="SSF75689">
    <property type="entry name" value="Zinc-binding domain of translation initiation factor 2 beta"/>
    <property type="match status" value="1"/>
</dbReference>
<dbReference type="InterPro" id="IPR010326">
    <property type="entry name" value="EXOC3/Sec6"/>
</dbReference>
<dbReference type="Gene3D" id="3.30.30.170">
    <property type="match status" value="1"/>
</dbReference>
<dbReference type="InterPro" id="IPR002735">
    <property type="entry name" value="Transl_init_fac_IF2/IF5_dom"/>
</dbReference>
<keyword evidence="9" id="KW-0597">Phosphoprotein</keyword>
<evidence type="ECO:0000313" key="18">
    <source>
        <dbReference type="EMBL" id="KAG2457837.1"/>
    </source>
</evidence>
<comment type="function">
    <text evidence="14">Component of the 43S pre-initiation complex (43S PIC), which binds to the mRNA cap-proximal region, scans mRNA 5'-untranslated region, and locates the initiation codon. In this complex, acts as a GTPase-activating protein, by promoting GTP hydrolysis by eIF2G (EIF2S3). During scanning, interacts with both EIF1 (via its C-terminal domain (CTD)) and EIF1A (via its NTD). This interaction with EIF1A contributes to the maintenance of EIF1 within the open 43S PIC. When start codon is recognized, EIF5, via its NTD, induces eIF2G (EIF2S3) to hydrolyze the GTP. Start codon recognition also induces a conformational change of the PIC to a closed state. This change increases the affinity of EIF5-CTD for EIF2-beta (EIF2S2), which allows the release, by an indirect mechanism, of EIF1 from the PIC. Finally, EIF5 stabilizes the PIC in its closed conformation.</text>
</comment>
<evidence type="ECO:0000256" key="14">
    <source>
        <dbReference type="ARBA" id="ARBA00053999"/>
    </source>
</evidence>
<dbReference type="EMBL" id="JAATIS010008546">
    <property type="protein sequence ID" value="KAG2457837.1"/>
    <property type="molecule type" value="Genomic_DNA"/>
</dbReference>
<dbReference type="Gene3D" id="1.25.40.180">
    <property type="match status" value="1"/>
</dbReference>
<feature type="compositionally biased region" description="Basic and acidic residues" evidence="16">
    <location>
        <begin position="340"/>
        <end position="350"/>
    </location>
</feature>
<keyword evidence="5" id="KW-0343">GTPase activation</keyword>
<dbReference type="Pfam" id="PF05699">
    <property type="entry name" value="Dimer_Tnp_hAT"/>
    <property type="match status" value="1"/>
</dbReference>
<dbReference type="FunFam" id="2.20.25.350:FF:000002">
    <property type="entry name" value="Eukaryotic translation initiation factor 5"/>
    <property type="match status" value="1"/>
</dbReference>
<name>A0A8X7WWT6_POLSE</name>
<dbReference type="CDD" id="cd11561">
    <property type="entry name" value="W2_eIF5"/>
    <property type="match status" value="1"/>
</dbReference>
<dbReference type="Pfam" id="PF01873">
    <property type="entry name" value="eIF-5_eIF-2B"/>
    <property type="match status" value="1"/>
</dbReference>
<dbReference type="SUPFAM" id="SSF53098">
    <property type="entry name" value="Ribonuclease H-like"/>
    <property type="match status" value="1"/>
</dbReference>
<dbReference type="SMART" id="SM00653">
    <property type="entry name" value="eIF2B_5"/>
    <property type="match status" value="1"/>
</dbReference>
<comment type="caution">
    <text evidence="18">The sequence shown here is derived from an EMBL/GenBank/DDBJ whole genome shotgun (WGS) entry which is preliminary data.</text>
</comment>
<keyword evidence="19" id="KW-1185">Reference proteome</keyword>
<keyword evidence="6" id="KW-0963">Cytoplasm</keyword>
<accession>A0A8X7WWT6</accession>
<dbReference type="FunFam" id="1.25.40.180:FF:000018">
    <property type="entry name" value="eukaryotic translation initiation factor 5"/>
    <property type="match status" value="1"/>
</dbReference>
<feature type="compositionally biased region" description="Basic and acidic residues" evidence="16">
    <location>
        <begin position="1350"/>
        <end position="1364"/>
    </location>
</feature>
<evidence type="ECO:0000256" key="4">
    <source>
        <dbReference type="ARBA" id="ARBA00018059"/>
    </source>
</evidence>
<dbReference type="GO" id="GO:0046983">
    <property type="term" value="F:protein dimerization activity"/>
    <property type="evidence" value="ECO:0007669"/>
    <property type="project" value="InterPro"/>
</dbReference>
<dbReference type="Gene3D" id="2.20.25.350">
    <property type="match status" value="1"/>
</dbReference>
<feature type="region of interest" description="Disordered" evidence="16">
    <location>
        <begin position="1323"/>
        <end position="1372"/>
    </location>
</feature>
<evidence type="ECO:0000256" key="12">
    <source>
        <dbReference type="ARBA" id="ARBA00022917"/>
    </source>
</evidence>
<evidence type="ECO:0000256" key="2">
    <source>
        <dbReference type="ARBA" id="ARBA00009447"/>
    </source>
</evidence>
<dbReference type="InterPro" id="IPR016190">
    <property type="entry name" value="Transl_init_fac_IF2/IF5_Zn-bd"/>
</dbReference>
<evidence type="ECO:0000256" key="9">
    <source>
        <dbReference type="ARBA" id="ARBA00022553"/>
    </source>
</evidence>
<proteinExistence type="inferred from homology"/>
<evidence type="ECO:0000256" key="10">
    <source>
        <dbReference type="ARBA" id="ARBA00022741"/>
    </source>
</evidence>
<gene>
    <name evidence="18" type="primary">Eif5</name>
    <name evidence="18" type="ORF">GTO96_0011971</name>
</gene>
<dbReference type="SUPFAM" id="SSF48371">
    <property type="entry name" value="ARM repeat"/>
    <property type="match status" value="1"/>
</dbReference>
<keyword evidence="10" id="KW-0547">Nucleotide-binding</keyword>
<comment type="similarity">
    <text evidence="3">Belongs to the eIF-2-beta/eIF-5 family.</text>
</comment>
<protein>
    <recommendedName>
        <fullName evidence="4">Eukaryotic translation initiation factor 5</fullName>
    </recommendedName>
</protein>
<evidence type="ECO:0000256" key="11">
    <source>
        <dbReference type="ARBA" id="ARBA00022843"/>
    </source>
</evidence>